<organism evidence="4 5">
    <name type="scientific">Solea senegalensis</name>
    <name type="common">Senegalese sole</name>
    <dbReference type="NCBI Taxonomy" id="28829"/>
    <lineage>
        <taxon>Eukaryota</taxon>
        <taxon>Metazoa</taxon>
        <taxon>Chordata</taxon>
        <taxon>Craniata</taxon>
        <taxon>Vertebrata</taxon>
        <taxon>Euteleostomi</taxon>
        <taxon>Actinopterygii</taxon>
        <taxon>Neopterygii</taxon>
        <taxon>Teleostei</taxon>
        <taxon>Neoteleostei</taxon>
        <taxon>Acanthomorphata</taxon>
        <taxon>Carangaria</taxon>
        <taxon>Pleuronectiformes</taxon>
        <taxon>Pleuronectoidei</taxon>
        <taxon>Soleidae</taxon>
        <taxon>Solea</taxon>
    </lineage>
</organism>
<feature type="region of interest" description="Disordered" evidence="1">
    <location>
        <begin position="449"/>
        <end position="542"/>
    </location>
</feature>
<dbReference type="AlphaFoldDB" id="A0AAV6RFS0"/>
<feature type="compositionally biased region" description="Polar residues" evidence="1">
    <location>
        <begin position="306"/>
        <end position="316"/>
    </location>
</feature>
<reference evidence="4 5" key="1">
    <citation type="journal article" date="2021" name="Sci. Rep.">
        <title>Chromosome anchoring in Senegalese sole (Solea senegalensis) reveals sex-associated markers and genome rearrangements in flatfish.</title>
        <authorList>
            <person name="Guerrero-Cozar I."/>
            <person name="Gomez-Garrido J."/>
            <person name="Berbel C."/>
            <person name="Martinez-Blanch J.F."/>
            <person name="Alioto T."/>
            <person name="Claros M.G."/>
            <person name="Gagnaire P.A."/>
            <person name="Manchado M."/>
        </authorList>
    </citation>
    <scope>NUCLEOTIDE SEQUENCE [LARGE SCALE GENOMIC DNA]</scope>
    <source>
        <strain evidence="4">Sse05_10M</strain>
    </source>
</reference>
<evidence type="ECO:0000256" key="2">
    <source>
        <dbReference type="SAM" id="Phobius"/>
    </source>
</evidence>
<protein>
    <submittedName>
        <fullName evidence="4">Interferon alpha beta receptor 1a isoform X1</fullName>
    </submittedName>
</protein>
<feature type="compositionally biased region" description="Basic and acidic residues" evidence="1">
    <location>
        <begin position="502"/>
        <end position="514"/>
    </location>
</feature>
<keyword evidence="2" id="KW-1133">Transmembrane helix</keyword>
<keyword evidence="5" id="KW-1185">Reference proteome</keyword>
<dbReference type="Pfam" id="PF01108">
    <property type="entry name" value="Tissue_fac"/>
    <property type="match status" value="1"/>
</dbReference>
<feature type="compositionally biased region" description="Acidic residues" evidence="1">
    <location>
        <begin position="515"/>
        <end position="534"/>
    </location>
</feature>
<dbReference type="PANTHER" id="PTHR20859">
    <property type="entry name" value="INTERFERON/INTERLEUKIN RECEPTOR"/>
    <property type="match status" value="1"/>
</dbReference>
<evidence type="ECO:0000313" key="4">
    <source>
        <dbReference type="EMBL" id="KAG7503340.1"/>
    </source>
</evidence>
<dbReference type="Pfam" id="PF09294">
    <property type="entry name" value="Interfer-bind"/>
    <property type="match status" value="1"/>
</dbReference>
<dbReference type="InterPro" id="IPR003961">
    <property type="entry name" value="FN3_dom"/>
</dbReference>
<gene>
    <name evidence="4" type="ORF">JOB18_036597</name>
</gene>
<feature type="transmembrane region" description="Helical" evidence="2">
    <location>
        <begin position="241"/>
        <end position="264"/>
    </location>
</feature>
<feature type="region of interest" description="Disordered" evidence="1">
    <location>
        <begin position="306"/>
        <end position="337"/>
    </location>
</feature>
<evidence type="ECO:0000313" key="5">
    <source>
        <dbReference type="Proteomes" id="UP000693946"/>
    </source>
</evidence>
<dbReference type="InterPro" id="IPR015373">
    <property type="entry name" value="Interferon/interleukin_rcp_dom"/>
</dbReference>
<feature type="compositionally biased region" description="Acidic residues" evidence="1">
    <location>
        <begin position="322"/>
        <end position="337"/>
    </location>
</feature>
<comment type="caution">
    <text evidence="4">The sequence shown here is derived from an EMBL/GenBank/DDBJ whole genome shotgun (WGS) entry which is preliminary data.</text>
</comment>
<evidence type="ECO:0000259" key="3">
    <source>
        <dbReference type="PROSITE" id="PS50853"/>
    </source>
</evidence>
<feature type="compositionally biased region" description="Polar residues" evidence="1">
    <location>
        <begin position="464"/>
        <end position="490"/>
    </location>
</feature>
<dbReference type="PANTHER" id="PTHR20859:SF53">
    <property type="entry name" value="INTERLEUKIN-22 RECEPTOR SUBUNIT ALPHA-1"/>
    <property type="match status" value="1"/>
</dbReference>
<evidence type="ECO:0000256" key="1">
    <source>
        <dbReference type="SAM" id="MobiDB-lite"/>
    </source>
</evidence>
<keyword evidence="4" id="KW-0675">Receptor</keyword>
<proteinExistence type="predicted"/>
<dbReference type="Proteomes" id="UP000693946">
    <property type="component" value="Linkage Group LG2"/>
</dbReference>
<feature type="domain" description="Fibronectin type-III" evidence="3">
    <location>
        <begin position="46"/>
        <end position="137"/>
    </location>
</feature>
<dbReference type="GO" id="GO:0005886">
    <property type="term" value="C:plasma membrane"/>
    <property type="evidence" value="ECO:0007669"/>
    <property type="project" value="TreeGrafter"/>
</dbReference>
<dbReference type="EMBL" id="JAGKHQ010000012">
    <property type="protein sequence ID" value="KAG7503340.1"/>
    <property type="molecule type" value="Genomic_DNA"/>
</dbReference>
<name>A0AAV6RFS0_SOLSE</name>
<feature type="region of interest" description="Disordered" evidence="1">
    <location>
        <begin position="392"/>
        <end position="436"/>
    </location>
</feature>
<keyword evidence="2" id="KW-0472">Membrane</keyword>
<dbReference type="PROSITE" id="PS50853">
    <property type="entry name" value="FN3"/>
    <property type="match status" value="1"/>
</dbReference>
<accession>A0AAV6RFS0</accession>
<keyword evidence="2" id="KW-0812">Transmembrane</keyword>
<sequence length="542" mass="59934">MTHCQACVFHVECNEQLVPAEDETMHCLALTCIMLLLNSVLATLPAPRNTSVVSVNFHNILRWDPGPGTPPGTEYIISRRLYGKKRNVQVNVTTSTSIQLKLHSNLKYLLTVQASFNQSRSLGSSSVFCPYEDTKIGPPVVSLAGCGDCIEINISLPQADRSSGINDIHQFYGAQFRILCRGKETLVDYLTKKMNNIIPNLYAGVEYCVQVDTKITVNKNTEPSAWKCIYTSIVEPHREPVVLGAGAALLILVLGVLIALIFCLHYTGFLCTLKTLPRAIIIVSKGYILSPDGTTPDPISISSEMVKQRSQNNPTILHTAPEDEEEEEEEVEEEGGEEEIIDYMDRDAQLSLGQSLCWSSSTVTEKSEPAASGDSGSLRERLIAVEAEFDGGVTHGGQEEDEASAFLPRETQTEVQVGEEEQEEKRQNDNMFDSASNVNLFSVTIAALSVGEEDEQNKRELVKQTETQKQALSNTDSQTDTAASVQSSNEDCTKSWYENNDTDIKTSNTEHEPADEVEEDHEDDEDDEEDEDIEFSGYMAHT</sequence>
<dbReference type="GO" id="GO:0004896">
    <property type="term" value="F:cytokine receptor activity"/>
    <property type="evidence" value="ECO:0007669"/>
    <property type="project" value="TreeGrafter"/>
</dbReference>
<dbReference type="InterPro" id="IPR050650">
    <property type="entry name" value="Type-II_Cytokine-TF_Rcpt"/>
</dbReference>